<evidence type="ECO:0000313" key="2">
    <source>
        <dbReference type="EMBL" id="GIX62278.1"/>
    </source>
</evidence>
<proteinExistence type="predicted"/>
<dbReference type="Proteomes" id="UP001497744">
    <property type="component" value="Unassembled WGS sequence"/>
</dbReference>
<dbReference type="RefSeq" id="XP_067714347.1">
    <property type="nucleotide sequence ID" value="XM_067858246.1"/>
</dbReference>
<dbReference type="AlphaFoldDB" id="A0AAV4LQ41"/>
<organism evidence="2 3">
    <name type="scientific">Babesia caballi</name>
    <dbReference type="NCBI Taxonomy" id="5871"/>
    <lineage>
        <taxon>Eukaryota</taxon>
        <taxon>Sar</taxon>
        <taxon>Alveolata</taxon>
        <taxon>Apicomplexa</taxon>
        <taxon>Aconoidasida</taxon>
        <taxon>Piroplasmida</taxon>
        <taxon>Babesiidae</taxon>
        <taxon>Babesia</taxon>
    </lineage>
</organism>
<feature type="region of interest" description="Disordered" evidence="1">
    <location>
        <begin position="1"/>
        <end position="20"/>
    </location>
</feature>
<reference evidence="2 3" key="1">
    <citation type="submission" date="2021-06" db="EMBL/GenBank/DDBJ databases">
        <title>Genome sequence of Babesia caballi.</title>
        <authorList>
            <person name="Yamagishi J."/>
            <person name="Kidaka T."/>
            <person name="Ochi A."/>
        </authorList>
    </citation>
    <scope>NUCLEOTIDE SEQUENCE [LARGE SCALE GENOMIC DNA]</scope>
    <source>
        <strain evidence="2">USDA-D6B2</strain>
    </source>
</reference>
<keyword evidence="3" id="KW-1185">Reference proteome</keyword>
<accession>A0AAV4LQ41</accession>
<dbReference type="EMBL" id="BPLF01000001">
    <property type="protein sequence ID" value="GIX62278.1"/>
    <property type="molecule type" value="Genomic_DNA"/>
</dbReference>
<gene>
    <name evidence="2" type="ORF">BcabD6B2_17130</name>
</gene>
<comment type="caution">
    <text evidence="2">The sequence shown here is derived from an EMBL/GenBank/DDBJ whole genome shotgun (WGS) entry which is preliminary data.</text>
</comment>
<name>A0AAV4LQ41_BABCB</name>
<sequence length="548" mass="60169">MDSLIRENAGLPVADSSTSSPNNFIKREQIKGFLLSSCLSAPGVLGAIQGNSADMDGEPWLYHLFCNGLNLAYPSSGAALFNTLANYTYALQFQLHFLYLMCRGNATVCCWSDCRFGESIQPQNSGSPVTSHICPTECTKNGGSHNHSTNPDQCEHHGCGSSLTNQSPLQAFLTDNLRGFTHSLPSSTDHLGNHPPGAMCHVKMGFTANDLRGDPSRSDRIYYTLYFFCGSQHDPLRRLGETLTCLTRRTPRTLGDVFGFVWHLNSQLFGTTQPKVDELIEKLGRTFGLGDNISDNFTKNPYSVVTILWNKIAERKSNSMSPSPPTATGISLSLETMAPSIPFLYQLFMAKDVDSLPVVLFDLYQQCHKVETNVGGRMTVTHNVDGVSHHNHNCSTSPADLFSLQISQCTGPNCGPYLSPLTHALVSAFAAKHASSYLSWVLYLTDDVREWLNELKRQFQQLECSQCSSTCQSGGNCHVGTNVTCQCDSVVRCSGVLPLLYANGFTFGNAYSLKGGMQGRDSTKRSCQQFYKQLTAVLAQNENTPLYK</sequence>
<evidence type="ECO:0000313" key="3">
    <source>
        <dbReference type="Proteomes" id="UP001497744"/>
    </source>
</evidence>
<dbReference type="GeneID" id="94193759"/>
<evidence type="ECO:0000256" key="1">
    <source>
        <dbReference type="SAM" id="MobiDB-lite"/>
    </source>
</evidence>
<protein>
    <submittedName>
        <fullName evidence="2">Variant erythrocyte surface antigen-1, alpha subunit</fullName>
    </submittedName>
</protein>